<gene>
    <name evidence="1" type="ORF">FKW77_000279</name>
</gene>
<evidence type="ECO:0000313" key="1">
    <source>
        <dbReference type="EMBL" id="QDS72530.1"/>
    </source>
</evidence>
<dbReference type="GO" id="GO:0000329">
    <property type="term" value="C:fungal-type vacuole membrane"/>
    <property type="evidence" value="ECO:0007669"/>
    <property type="project" value="InterPro"/>
</dbReference>
<dbReference type="InterPro" id="IPR046368">
    <property type="entry name" value="Tag1"/>
</dbReference>
<protein>
    <submittedName>
        <fullName evidence="1">Uncharacterized protein</fullName>
    </submittedName>
</protein>
<name>A0A517LA68_9PEZI</name>
<accession>A0A517LA68</accession>
<dbReference type="InterPro" id="IPR022185">
    <property type="entry name" value="DUF3712"/>
</dbReference>
<sequence length="254" mass="27555">MDAIVQAILNLSKLEVSLIKIEDATPDTFMMTIESKVTNTGPVSATQSPLTVDMVGPAGIFGRLDLPEVKTRSSGTEVKIPAQLIKIIDHNAYQAFVKSIQLDEKLTLRLENGAGTIKALGMKSKIVYKKNVELLGMNGPKTELVKTVSTDAEGGFKNTIKIYNPSPLEIDLGENTFQFIDDAGMVIAEQHGTLDIPRGDSYHEVSGTVKGKTASGKVNLVGIDVTKESWLKTTIKYYNTPIGLTAEMKQLVTQ</sequence>
<dbReference type="PANTHER" id="PTHR35895:SF1">
    <property type="entry name" value="LIPID-BINDING SERUM GLYCOPROTEIN C-TERMINAL DOMAIN-CONTAINING PROTEIN"/>
    <property type="match status" value="1"/>
</dbReference>
<dbReference type="PANTHER" id="PTHR35895">
    <property type="entry name" value="CHROMOSOME 16, WHOLE GENOME SHOTGUN SEQUENCE"/>
    <property type="match status" value="1"/>
</dbReference>
<reference evidence="1 2" key="1">
    <citation type="submission" date="2019-07" db="EMBL/GenBank/DDBJ databases">
        <title>Finished genome of Venturia effusa.</title>
        <authorList>
            <person name="Young C.A."/>
            <person name="Cox M.P."/>
            <person name="Ganley A.R.D."/>
            <person name="David W.J."/>
        </authorList>
    </citation>
    <scope>NUCLEOTIDE SEQUENCE [LARGE SCALE GENOMIC DNA]</scope>
    <source>
        <strain evidence="2">albino</strain>
    </source>
</reference>
<dbReference type="EMBL" id="CP042192">
    <property type="protein sequence ID" value="QDS72530.1"/>
    <property type="molecule type" value="Genomic_DNA"/>
</dbReference>
<proteinExistence type="predicted"/>
<evidence type="ECO:0000313" key="2">
    <source>
        <dbReference type="Proteomes" id="UP000316270"/>
    </source>
</evidence>
<dbReference type="Pfam" id="PF12505">
    <property type="entry name" value="DUF3712"/>
    <property type="match status" value="1"/>
</dbReference>
<keyword evidence="2" id="KW-1185">Reference proteome</keyword>
<dbReference type="Proteomes" id="UP000316270">
    <property type="component" value="Chromosome 8"/>
</dbReference>
<dbReference type="AlphaFoldDB" id="A0A517LA68"/>
<dbReference type="OrthoDB" id="10039566at2759"/>
<organism evidence="1 2">
    <name type="scientific">Venturia effusa</name>
    <dbReference type="NCBI Taxonomy" id="50376"/>
    <lineage>
        <taxon>Eukaryota</taxon>
        <taxon>Fungi</taxon>
        <taxon>Dikarya</taxon>
        <taxon>Ascomycota</taxon>
        <taxon>Pezizomycotina</taxon>
        <taxon>Dothideomycetes</taxon>
        <taxon>Pleosporomycetidae</taxon>
        <taxon>Venturiales</taxon>
        <taxon>Venturiaceae</taxon>
        <taxon>Venturia</taxon>
    </lineage>
</organism>